<evidence type="ECO:0000313" key="5">
    <source>
        <dbReference type="Proteomes" id="UP001607303"/>
    </source>
</evidence>
<evidence type="ECO:0000256" key="1">
    <source>
        <dbReference type="SAM" id="MobiDB-lite"/>
    </source>
</evidence>
<feature type="compositionally biased region" description="Basic residues" evidence="1">
    <location>
        <begin position="262"/>
        <end position="275"/>
    </location>
</feature>
<evidence type="ECO:0000259" key="2">
    <source>
        <dbReference type="Pfam" id="PF11671"/>
    </source>
</evidence>
<dbReference type="EMBL" id="JAYRBN010000038">
    <property type="protein sequence ID" value="KAL2746044.1"/>
    <property type="molecule type" value="Genomic_DNA"/>
</dbReference>
<evidence type="ECO:0000259" key="3">
    <source>
        <dbReference type="Pfam" id="PF12278"/>
    </source>
</evidence>
<proteinExistence type="predicted"/>
<gene>
    <name evidence="4" type="ORF">V1477_005701</name>
</gene>
<feature type="compositionally biased region" description="Basic and acidic residues" evidence="1">
    <location>
        <begin position="276"/>
        <end position="304"/>
    </location>
</feature>
<dbReference type="AlphaFoldDB" id="A0ABD2CML6"/>
<feature type="region of interest" description="Disordered" evidence="1">
    <location>
        <begin position="35"/>
        <end position="67"/>
    </location>
</feature>
<dbReference type="Proteomes" id="UP001607303">
    <property type="component" value="Unassembled WGS sequence"/>
</dbReference>
<sequence length="472" mass="55467">MNTSSTLAIGQLIQQRPIKSFMISQSVALIDEMKRSSSSLGSNDERRKELHKDDHNNQPHSRLEEERQRRRRQWLIQQEREREHERLKQKMILEYELKRAREKDASHSRGRLVEENNRKSRTRDRSLEIVCIKNAKTTSSKSPAIPGKSDTACGSTSLFKGPEGTQISEKELHCIKVDIHRNIPVKGQISELQRDIINPEDVIIIRRSGEGSKPIFEREEIKSTSKKIGEIEERRTVIAVESGDSVNRSESFRRRSPSSNSLRHHQRSSSYRRSKSKDSKDSSCKFDYRTSRKSDRRQSRERSRERRKKYKEHDRLSSRYRSFRNRESPSQEYREHRRDSYSGQDFRHKNESRKEEGGSSSSKPRNRSTGNRERERRSRSRSRSHSRSRDNRYGERQMMPSHCIDQVPYPVYYGPRPMMVGPMMPLRGQIPIARGRIPPSVMGPIRPFPPRFIPPNVYRLGPPPNYRFGPMF</sequence>
<evidence type="ECO:0000313" key="4">
    <source>
        <dbReference type="EMBL" id="KAL2746044.1"/>
    </source>
</evidence>
<dbReference type="Pfam" id="PF12278">
    <property type="entry name" value="SDP_N"/>
    <property type="match status" value="1"/>
</dbReference>
<dbReference type="Pfam" id="PF11671">
    <property type="entry name" value="Apis_Csd"/>
    <property type="match status" value="1"/>
</dbReference>
<feature type="compositionally biased region" description="Basic residues" evidence="1">
    <location>
        <begin position="377"/>
        <end position="386"/>
    </location>
</feature>
<dbReference type="InterPro" id="IPR022063">
    <property type="entry name" value="Sex_determin_N"/>
</dbReference>
<reference evidence="4 5" key="1">
    <citation type="journal article" date="2024" name="Ann. Entomol. Soc. Am.">
        <title>Genomic analyses of the southern and eastern yellowjacket wasps (Hymenoptera: Vespidae) reveal evolutionary signatures of social life.</title>
        <authorList>
            <person name="Catto M.A."/>
            <person name="Caine P.B."/>
            <person name="Orr S.E."/>
            <person name="Hunt B.G."/>
            <person name="Goodisman M.A.D."/>
        </authorList>
    </citation>
    <scope>NUCLEOTIDE SEQUENCE [LARGE SCALE GENOMIC DNA]</scope>
    <source>
        <strain evidence="4">232</strain>
        <tissue evidence="4">Head and thorax</tissue>
    </source>
</reference>
<feature type="domain" description="Complementary sex determination N-terminal" evidence="3">
    <location>
        <begin position="67"/>
        <end position="207"/>
    </location>
</feature>
<accession>A0ABD2CML6</accession>
<feature type="domain" description="Complementary sex determiner C-terminal" evidence="2">
    <location>
        <begin position="345"/>
        <end position="472"/>
    </location>
</feature>
<keyword evidence="5" id="KW-1185">Reference proteome</keyword>
<dbReference type="InterPro" id="IPR021007">
    <property type="entry name" value="Sex_determ_C"/>
</dbReference>
<organism evidence="4 5">
    <name type="scientific">Vespula maculifrons</name>
    <name type="common">Eastern yellow jacket</name>
    <name type="synonym">Wasp</name>
    <dbReference type="NCBI Taxonomy" id="7453"/>
    <lineage>
        <taxon>Eukaryota</taxon>
        <taxon>Metazoa</taxon>
        <taxon>Ecdysozoa</taxon>
        <taxon>Arthropoda</taxon>
        <taxon>Hexapoda</taxon>
        <taxon>Insecta</taxon>
        <taxon>Pterygota</taxon>
        <taxon>Neoptera</taxon>
        <taxon>Endopterygota</taxon>
        <taxon>Hymenoptera</taxon>
        <taxon>Apocrita</taxon>
        <taxon>Aculeata</taxon>
        <taxon>Vespoidea</taxon>
        <taxon>Vespidae</taxon>
        <taxon>Vespinae</taxon>
        <taxon>Vespula</taxon>
    </lineage>
</organism>
<feature type="compositionally biased region" description="Low complexity" evidence="1">
    <location>
        <begin position="358"/>
        <end position="369"/>
    </location>
</feature>
<feature type="compositionally biased region" description="Basic and acidic residues" evidence="1">
    <location>
        <begin position="43"/>
        <end position="67"/>
    </location>
</feature>
<feature type="region of interest" description="Disordered" evidence="1">
    <location>
        <begin position="242"/>
        <end position="400"/>
    </location>
</feature>
<feature type="compositionally biased region" description="Basic and acidic residues" evidence="1">
    <location>
        <begin position="324"/>
        <end position="357"/>
    </location>
</feature>
<name>A0ABD2CML6_VESMC</name>
<comment type="caution">
    <text evidence="4">The sequence shown here is derived from an EMBL/GenBank/DDBJ whole genome shotgun (WGS) entry which is preliminary data.</text>
</comment>
<protein>
    <submittedName>
        <fullName evidence="4">Female-specific protein transformer-like</fullName>
    </submittedName>
</protein>